<dbReference type="PANTHER" id="PTHR39203">
    <property type="entry name" value="CYTOPLASMIC PROTEIN-RELATED"/>
    <property type="match status" value="1"/>
</dbReference>
<proteinExistence type="predicted"/>
<dbReference type="PANTHER" id="PTHR39203:SF1">
    <property type="entry name" value="CYTOPLASMIC PROTEIN"/>
    <property type="match status" value="1"/>
</dbReference>
<dbReference type="Proteomes" id="UP001237105">
    <property type="component" value="Unassembled WGS sequence"/>
</dbReference>
<dbReference type="SUPFAM" id="SSF88697">
    <property type="entry name" value="PUA domain-like"/>
    <property type="match status" value="1"/>
</dbReference>
<evidence type="ECO:0000313" key="4">
    <source>
        <dbReference type="Proteomes" id="UP001237105"/>
    </source>
</evidence>
<dbReference type="InterPro" id="IPR015947">
    <property type="entry name" value="PUA-like_sf"/>
</dbReference>
<feature type="domain" description="ASCH" evidence="2">
    <location>
        <begin position="22"/>
        <end position="148"/>
    </location>
</feature>
<dbReference type="EMBL" id="JASCIS010000008">
    <property type="protein sequence ID" value="MDI3418922.1"/>
    <property type="molecule type" value="Genomic_DNA"/>
</dbReference>
<comment type="caution">
    <text evidence="3">The sequence shown here is derived from an EMBL/GenBank/DDBJ whole genome shotgun (WGS) entry which is preliminary data.</text>
</comment>
<dbReference type="Gene3D" id="3.10.400.10">
    <property type="entry name" value="Sulfate adenylyltransferase"/>
    <property type="match status" value="1"/>
</dbReference>
<reference evidence="3 4" key="1">
    <citation type="submission" date="2023-05" db="EMBL/GenBank/DDBJ databases">
        <title>Draft genome sequence of Streptomyces sp. B-S-A12 isolated from a cave soil in Thailand.</title>
        <authorList>
            <person name="Chamroensaksri N."/>
            <person name="Muangham S."/>
        </authorList>
    </citation>
    <scope>NUCLEOTIDE SEQUENCE [LARGE SCALE GENOMIC DNA]</scope>
    <source>
        <strain evidence="3 4">B-S-A12</strain>
    </source>
</reference>
<keyword evidence="4" id="KW-1185">Reference proteome</keyword>
<evidence type="ECO:0000259" key="2">
    <source>
        <dbReference type="SMART" id="SM01022"/>
    </source>
</evidence>
<organism evidence="3 4">
    <name type="scientific">Streptomyces luteolus</name>
    <dbReference type="NCBI Taxonomy" id="3043615"/>
    <lineage>
        <taxon>Bacteria</taxon>
        <taxon>Bacillati</taxon>
        <taxon>Actinomycetota</taxon>
        <taxon>Actinomycetes</taxon>
        <taxon>Kitasatosporales</taxon>
        <taxon>Streptomycetaceae</taxon>
        <taxon>Streptomyces</taxon>
    </lineage>
</organism>
<sequence length="152" mass="16746">MSENPKRTEPIPGSDSLPPLALGFPGPLRDTLVAAVLSGEKTSTTGLLVEYELEGEPLPRPGNRYALIDSDDRPVAVVETTGAQVMPLAEIDLRHALDEGEGYTSVAEWRVEHEKFWHSPEMRAALDDPEFTVDDTTLVVAERFRMVTDDQS</sequence>
<protein>
    <submittedName>
        <fullName evidence="3">ASCH domain-containing protein</fullName>
    </submittedName>
</protein>
<dbReference type="PIRSF" id="PIRSF021320">
    <property type="entry name" value="DUF984"/>
    <property type="match status" value="1"/>
</dbReference>
<name>A0ABT6STH8_9ACTN</name>
<gene>
    <name evidence="3" type="ORF">QIT00_10145</name>
</gene>
<dbReference type="InterPro" id="IPR007374">
    <property type="entry name" value="ASCH_domain"/>
</dbReference>
<accession>A0ABT6STH8</accession>
<evidence type="ECO:0000256" key="1">
    <source>
        <dbReference type="SAM" id="MobiDB-lite"/>
    </source>
</evidence>
<dbReference type="InterPro" id="IPR009326">
    <property type="entry name" value="DUF984"/>
</dbReference>
<feature type="region of interest" description="Disordered" evidence="1">
    <location>
        <begin position="1"/>
        <end position="23"/>
    </location>
</feature>
<dbReference type="Pfam" id="PF04266">
    <property type="entry name" value="ASCH"/>
    <property type="match status" value="1"/>
</dbReference>
<dbReference type="RefSeq" id="WP_282534830.1">
    <property type="nucleotide sequence ID" value="NZ_JASCIS010000008.1"/>
</dbReference>
<dbReference type="SMART" id="SM01022">
    <property type="entry name" value="ASCH"/>
    <property type="match status" value="1"/>
</dbReference>
<evidence type="ECO:0000313" key="3">
    <source>
        <dbReference type="EMBL" id="MDI3418922.1"/>
    </source>
</evidence>